<evidence type="ECO:0000313" key="1">
    <source>
        <dbReference type="EMBL" id="GHH80515.1"/>
    </source>
</evidence>
<dbReference type="RefSeq" id="WP_190214154.1">
    <property type="nucleotide sequence ID" value="NZ_BNBO01000047.1"/>
</dbReference>
<sequence>MNSNDDAAAGDLADALEDLIRRVAVPGTGSGVRVTIGDGPSERRTVRMPADVANWLTEVLREEIDTLPHDTDDDARGDRQRN</sequence>
<accession>A0A919L0N4</accession>
<proteinExistence type="predicted"/>
<keyword evidence="2" id="KW-1185">Reference proteome</keyword>
<comment type="caution">
    <text evidence="1">The sequence shown here is derived from an EMBL/GenBank/DDBJ whole genome shotgun (WGS) entry which is preliminary data.</text>
</comment>
<organism evidence="1 2">
    <name type="scientific">Kitasatospora indigofera</name>
    <dbReference type="NCBI Taxonomy" id="67307"/>
    <lineage>
        <taxon>Bacteria</taxon>
        <taxon>Bacillati</taxon>
        <taxon>Actinomycetota</taxon>
        <taxon>Actinomycetes</taxon>
        <taxon>Kitasatosporales</taxon>
        <taxon>Streptomycetaceae</taxon>
        <taxon>Kitasatospora</taxon>
    </lineage>
</organism>
<reference evidence="1" key="2">
    <citation type="submission" date="2020-09" db="EMBL/GenBank/DDBJ databases">
        <authorList>
            <person name="Sun Q."/>
            <person name="Ohkuma M."/>
        </authorList>
    </citation>
    <scope>NUCLEOTIDE SEQUENCE</scope>
    <source>
        <strain evidence="1">JCM 4646</strain>
    </source>
</reference>
<name>A0A919L0N4_9ACTN</name>
<evidence type="ECO:0000313" key="2">
    <source>
        <dbReference type="Proteomes" id="UP000617734"/>
    </source>
</evidence>
<dbReference type="GeneID" id="95356440"/>
<gene>
    <name evidence="1" type="ORF">GCM10018781_61230</name>
</gene>
<dbReference type="AlphaFoldDB" id="A0A919L0N4"/>
<reference evidence="1" key="1">
    <citation type="journal article" date="2014" name="Int. J. Syst. Evol. Microbiol.">
        <title>Complete genome sequence of Corynebacterium casei LMG S-19264T (=DSM 44701T), isolated from a smear-ripened cheese.</title>
        <authorList>
            <consortium name="US DOE Joint Genome Institute (JGI-PGF)"/>
            <person name="Walter F."/>
            <person name="Albersmeier A."/>
            <person name="Kalinowski J."/>
            <person name="Ruckert C."/>
        </authorList>
    </citation>
    <scope>NUCLEOTIDE SEQUENCE</scope>
    <source>
        <strain evidence="1">JCM 4646</strain>
    </source>
</reference>
<dbReference type="EMBL" id="BNBO01000047">
    <property type="protein sequence ID" value="GHH80515.1"/>
    <property type="molecule type" value="Genomic_DNA"/>
</dbReference>
<protein>
    <submittedName>
        <fullName evidence="1">Uncharacterized protein</fullName>
    </submittedName>
</protein>
<dbReference type="Proteomes" id="UP000617734">
    <property type="component" value="Unassembled WGS sequence"/>
</dbReference>